<dbReference type="Proteomes" id="UP001303046">
    <property type="component" value="Unassembled WGS sequence"/>
</dbReference>
<accession>A0ABR1DNG9</accession>
<sequence length="84" mass="9562">MLPYALITSKITHIRTLHHSGLRCGELVDLRFDYLTVSRDSHTSRNPDRAAVTPPHCFSFLQCVDANTIFGRYRLKRNSSLLCG</sequence>
<gene>
    <name evidence="1" type="primary">Necator_chrIV.g16715</name>
    <name evidence="1" type="ORF">RB195_003418</name>
</gene>
<organism evidence="1 2">
    <name type="scientific">Necator americanus</name>
    <name type="common">Human hookworm</name>
    <dbReference type="NCBI Taxonomy" id="51031"/>
    <lineage>
        <taxon>Eukaryota</taxon>
        <taxon>Metazoa</taxon>
        <taxon>Ecdysozoa</taxon>
        <taxon>Nematoda</taxon>
        <taxon>Chromadorea</taxon>
        <taxon>Rhabditida</taxon>
        <taxon>Rhabditina</taxon>
        <taxon>Rhabditomorpha</taxon>
        <taxon>Strongyloidea</taxon>
        <taxon>Ancylostomatidae</taxon>
        <taxon>Bunostominae</taxon>
        <taxon>Necator</taxon>
    </lineage>
</organism>
<evidence type="ECO:0000313" key="2">
    <source>
        <dbReference type="Proteomes" id="UP001303046"/>
    </source>
</evidence>
<proteinExistence type="predicted"/>
<evidence type="ECO:0000313" key="1">
    <source>
        <dbReference type="EMBL" id="KAK6751986.1"/>
    </source>
</evidence>
<protein>
    <recommendedName>
        <fullName evidence="3">Tyr recombinase domain-containing protein</fullName>
    </recommendedName>
</protein>
<name>A0ABR1DNG9_NECAM</name>
<keyword evidence="2" id="KW-1185">Reference proteome</keyword>
<dbReference type="EMBL" id="JAVFWL010000004">
    <property type="protein sequence ID" value="KAK6751986.1"/>
    <property type="molecule type" value="Genomic_DNA"/>
</dbReference>
<evidence type="ECO:0008006" key="3">
    <source>
        <dbReference type="Google" id="ProtNLM"/>
    </source>
</evidence>
<reference evidence="1 2" key="1">
    <citation type="submission" date="2023-08" db="EMBL/GenBank/DDBJ databases">
        <title>A Necator americanus chromosomal reference genome.</title>
        <authorList>
            <person name="Ilik V."/>
            <person name="Petrzelkova K.J."/>
            <person name="Pardy F."/>
            <person name="Fuh T."/>
            <person name="Niatou-Singa F.S."/>
            <person name="Gouil Q."/>
            <person name="Baker L."/>
            <person name="Ritchie M.E."/>
            <person name="Jex A.R."/>
            <person name="Gazzola D."/>
            <person name="Li H."/>
            <person name="Toshio Fujiwara R."/>
            <person name="Zhan B."/>
            <person name="Aroian R.V."/>
            <person name="Pafco B."/>
            <person name="Schwarz E.M."/>
        </authorList>
    </citation>
    <scope>NUCLEOTIDE SEQUENCE [LARGE SCALE GENOMIC DNA]</scope>
    <source>
        <strain evidence="1 2">Aroian</strain>
        <tissue evidence="1">Whole animal</tissue>
    </source>
</reference>
<comment type="caution">
    <text evidence="1">The sequence shown here is derived from an EMBL/GenBank/DDBJ whole genome shotgun (WGS) entry which is preliminary data.</text>
</comment>